<proteinExistence type="predicted"/>
<comment type="caution">
    <text evidence="2">The sequence shown here is derived from an EMBL/GenBank/DDBJ whole genome shotgun (WGS) entry which is preliminary data.</text>
</comment>
<feature type="compositionally biased region" description="Polar residues" evidence="1">
    <location>
        <begin position="113"/>
        <end position="130"/>
    </location>
</feature>
<protein>
    <submittedName>
        <fullName evidence="2">Uncharacterized protein</fullName>
    </submittedName>
</protein>
<dbReference type="AlphaFoldDB" id="A0A5B0RU71"/>
<feature type="region of interest" description="Disordered" evidence="1">
    <location>
        <begin position="33"/>
        <end position="148"/>
    </location>
</feature>
<evidence type="ECO:0000256" key="1">
    <source>
        <dbReference type="SAM" id="MobiDB-lite"/>
    </source>
</evidence>
<dbReference type="EMBL" id="VDEP01000145">
    <property type="protein sequence ID" value="KAA1128034.1"/>
    <property type="molecule type" value="Genomic_DNA"/>
</dbReference>
<evidence type="ECO:0000313" key="3">
    <source>
        <dbReference type="Proteomes" id="UP000325313"/>
    </source>
</evidence>
<reference evidence="2 3" key="1">
    <citation type="submission" date="2019-05" db="EMBL/GenBank/DDBJ databases">
        <title>Emergence of the Ug99 lineage of the wheat stem rust pathogen through somatic hybridization.</title>
        <authorList>
            <person name="Li F."/>
            <person name="Upadhyaya N.M."/>
            <person name="Sperschneider J."/>
            <person name="Matny O."/>
            <person name="Nguyen-Phuc H."/>
            <person name="Mago R."/>
            <person name="Raley C."/>
            <person name="Miller M.E."/>
            <person name="Silverstein K.A.T."/>
            <person name="Henningsen E."/>
            <person name="Hirsch C.D."/>
            <person name="Visser B."/>
            <person name="Pretorius Z.A."/>
            <person name="Steffenson B.J."/>
            <person name="Schwessinger B."/>
            <person name="Dodds P.N."/>
            <person name="Figueroa M."/>
        </authorList>
    </citation>
    <scope>NUCLEOTIDE SEQUENCE [LARGE SCALE GENOMIC DNA]</scope>
    <source>
        <strain evidence="2 3">Ug99</strain>
    </source>
</reference>
<organism evidence="2 3">
    <name type="scientific">Puccinia graminis f. sp. tritici</name>
    <dbReference type="NCBI Taxonomy" id="56615"/>
    <lineage>
        <taxon>Eukaryota</taxon>
        <taxon>Fungi</taxon>
        <taxon>Dikarya</taxon>
        <taxon>Basidiomycota</taxon>
        <taxon>Pucciniomycotina</taxon>
        <taxon>Pucciniomycetes</taxon>
        <taxon>Pucciniales</taxon>
        <taxon>Pucciniaceae</taxon>
        <taxon>Puccinia</taxon>
    </lineage>
</organism>
<gene>
    <name evidence="2" type="ORF">PGTUg99_013804</name>
</gene>
<accession>A0A5B0RU71</accession>
<feature type="compositionally biased region" description="Polar residues" evidence="1">
    <location>
        <begin position="81"/>
        <end position="92"/>
    </location>
</feature>
<dbReference type="Proteomes" id="UP000325313">
    <property type="component" value="Unassembled WGS sequence"/>
</dbReference>
<feature type="compositionally biased region" description="Basic and acidic residues" evidence="1">
    <location>
        <begin position="138"/>
        <end position="148"/>
    </location>
</feature>
<sequence length="148" mass="17493">MNASQQNQYWPQQEYNQNYLTYQQGYYPPQQWVNNQVHQEEQSVPHHKTRKKVNGQAPKSNRNRPRNRKEKGPSWVPPPNSNRVPPDSNSMSARERRRRAHQLSIHQEMIRLSRTTQAQYQALESMRNQNAGGGSRHQPREDAQTPRN</sequence>
<name>A0A5B0RU71_PUCGR</name>
<evidence type="ECO:0000313" key="2">
    <source>
        <dbReference type="EMBL" id="KAA1128034.1"/>
    </source>
</evidence>